<evidence type="ECO:0000256" key="3">
    <source>
        <dbReference type="ARBA" id="ARBA00022884"/>
    </source>
</evidence>
<dbReference type="PRINTS" id="PR00062">
    <property type="entry name" value="RIBOSOMALL20"/>
</dbReference>
<keyword evidence="2 7" id="KW-0699">rRNA-binding</keyword>
<dbReference type="InterPro" id="IPR049946">
    <property type="entry name" value="RIBOSOMAL_L20_CS"/>
</dbReference>
<dbReference type="SUPFAM" id="SSF74731">
    <property type="entry name" value="Ribosomal protein L20"/>
    <property type="match status" value="1"/>
</dbReference>
<dbReference type="CDD" id="cd07026">
    <property type="entry name" value="Ribosomal_L20"/>
    <property type="match status" value="1"/>
</dbReference>
<keyword evidence="5 7" id="KW-0687">Ribonucleoprotein</keyword>
<gene>
    <name evidence="7 9" type="primary">rplT</name>
    <name evidence="9" type="ORF">RQL39_02060</name>
</gene>
<evidence type="ECO:0000256" key="7">
    <source>
        <dbReference type="HAMAP-Rule" id="MF_00382"/>
    </source>
</evidence>
<dbReference type="Proteomes" id="UP001368618">
    <property type="component" value="Chromosome"/>
</dbReference>
<evidence type="ECO:0000313" key="10">
    <source>
        <dbReference type="Proteomes" id="UP001368618"/>
    </source>
</evidence>
<dbReference type="Gene3D" id="1.10.1900.20">
    <property type="entry name" value="Ribosomal protein L20"/>
    <property type="match status" value="1"/>
</dbReference>
<evidence type="ECO:0000313" key="9">
    <source>
        <dbReference type="EMBL" id="WWR11455.1"/>
    </source>
</evidence>
<sequence>MPRVKRGIISRSRHKKILKKAKGYYGARSRVFRVAKQAVIRANQYSYRDRKQKKRQFRSLWIIRINAKVRQYGLSYSKFIYKLKKMGISLNRKILSNMAIYDHSIFSELLKKINLI</sequence>
<keyword evidence="10" id="KW-1185">Reference proteome</keyword>
<dbReference type="InterPro" id="IPR035566">
    <property type="entry name" value="Ribosomal_protein_bL20_C"/>
</dbReference>
<reference evidence="9" key="1">
    <citation type="submission" date="2023-09" db="EMBL/GenBank/DDBJ databases">
        <title>Genomes of two closely related lineages of the louse Polyplax serrata with different host specificities.</title>
        <authorList>
            <person name="Martinu J."/>
            <person name="Tarabai H."/>
            <person name="Stefka J."/>
            <person name="Hypsa V."/>
        </authorList>
    </citation>
    <scope>NUCLEOTIDE SEQUENCE [LARGE SCALE GENOMIC DNA]</scope>
    <source>
        <strain evidence="9">98ZLc_SE</strain>
    </source>
</reference>
<evidence type="ECO:0000256" key="4">
    <source>
        <dbReference type="ARBA" id="ARBA00022980"/>
    </source>
</evidence>
<evidence type="ECO:0000256" key="1">
    <source>
        <dbReference type="ARBA" id="ARBA00007698"/>
    </source>
</evidence>
<dbReference type="PROSITE" id="PS00937">
    <property type="entry name" value="RIBOSOMAL_L20"/>
    <property type="match status" value="1"/>
</dbReference>
<keyword evidence="3 7" id="KW-0694">RNA-binding</keyword>
<organism evidence="9 10">
    <name type="scientific">Candidatus Legionella polyplacis</name>
    <dbReference type="NCBI Taxonomy" id="2005262"/>
    <lineage>
        <taxon>Bacteria</taxon>
        <taxon>Pseudomonadati</taxon>
        <taxon>Pseudomonadota</taxon>
        <taxon>Gammaproteobacteria</taxon>
        <taxon>Legionellales</taxon>
        <taxon>Legionellaceae</taxon>
        <taxon>Legionella</taxon>
    </lineage>
</organism>
<proteinExistence type="inferred from homology"/>
<dbReference type="EMBL" id="CP135137">
    <property type="protein sequence ID" value="WWR11455.1"/>
    <property type="molecule type" value="Genomic_DNA"/>
</dbReference>
<evidence type="ECO:0000256" key="2">
    <source>
        <dbReference type="ARBA" id="ARBA00022730"/>
    </source>
</evidence>
<dbReference type="InterPro" id="IPR005813">
    <property type="entry name" value="Ribosomal_bL20"/>
</dbReference>
<dbReference type="Gene3D" id="6.10.160.10">
    <property type="match status" value="1"/>
</dbReference>
<dbReference type="Pfam" id="PF00453">
    <property type="entry name" value="Ribosomal_L20"/>
    <property type="match status" value="1"/>
</dbReference>
<dbReference type="RefSeq" id="WP_100114928.1">
    <property type="nucleotide sequence ID" value="NZ_CP021497.1"/>
</dbReference>
<dbReference type="GO" id="GO:0005840">
    <property type="term" value="C:ribosome"/>
    <property type="evidence" value="ECO:0007669"/>
    <property type="project" value="UniProtKB-KW"/>
</dbReference>
<evidence type="ECO:0000256" key="6">
    <source>
        <dbReference type="ARBA" id="ARBA00035172"/>
    </source>
</evidence>
<dbReference type="NCBIfam" id="TIGR01032">
    <property type="entry name" value="rplT_bact"/>
    <property type="match status" value="1"/>
</dbReference>
<keyword evidence="4 7" id="KW-0689">Ribosomal protein</keyword>
<dbReference type="HAMAP" id="MF_00382">
    <property type="entry name" value="Ribosomal_bL20"/>
    <property type="match status" value="1"/>
</dbReference>
<dbReference type="PANTHER" id="PTHR10986">
    <property type="entry name" value="39S RIBOSOMAL PROTEIN L20"/>
    <property type="match status" value="1"/>
</dbReference>
<accession>A0ABZ2H001</accession>
<name>A0ABZ2H001_9GAMM</name>
<evidence type="ECO:0000256" key="5">
    <source>
        <dbReference type="ARBA" id="ARBA00023274"/>
    </source>
</evidence>
<protein>
    <recommendedName>
        <fullName evidence="6 7">Large ribosomal subunit protein bL20</fullName>
    </recommendedName>
</protein>
<evidence type="ECO:0000256" key="8">
    <source>
        <dbReference type="RuleBase" id="RU000560"/>
    </source>
</evidence>
<comment type="similarity">
    <text evidence="1 7 8">Belongs to the bacterial ribosomal protein bL20 family.</text>
</comment>
<comment type="function">
    <text evidence="7 8">Binds directly to 23S ribosomal RNA and is necessary for the in vitro assembly process of the 50S ribosomal subunit. It is not involved in the protein synthesizing functions of that subunit.</text>
</comment>